<dbReference type="Proteomes" id="UP000436468">
    <property type="component" value="Unassembled WGS sequence"/>
</dbReference>
<dbReference type="EMBL" id="WQNF01000053">
    <property type="protein sequence ID" value="MVT70881.1"/>
    <property type="molecule type" value="Genomic_DNA"/>
</dbReference>
<proteinExistence type="predicted"/>
<accession>A0A844T6Z9</accession>
<name>A0A844T6Z9_9BRAD</name>
<evidence type="ECO:0000313" key="1">
    <source>
        <dbReference type="EMBL" id="MVT70881.1"/>
    </source>
</evidence>
<dbReference type="AlphaFoldDB" id="A0A844T6Z9"/>
<keyword evidence="2" id="KW-1185">Reference proteome</keyword>
<sequence length="57" mass="6486">MVRLLLRFVRFSLDLTMMGGAFPRKLILAADRFITIQNMMYAPLACPTGQPISNRDI</sequence>
<gene>
    <name evidence="1" type="ORF">GPL21_38140</name>
</gene>
<reference evidence="1 2" key="1">
    <citation type="submission" date="2019-12" db="EMBL/GenBank/DDBJ databases">
        <title>Draft genome sequences Bradyrhizobium cajani AMBPC1010, Bradyrhizobium pachyrhizi AMBPC1040 and Bradyrhizobium yuanmingense ALSPC3051, three plant growth promoting strains isolated from nodules of Cajanus cajan L. in Dominican Republic.</title>
        <authorList>
            <person name="Flores-Felix J.D."/>
            <person name="Araujo J."/>
            <person name="Diaz-Alcantara C."/>
            <person name="Gonzalez-Andres F."/>
            <person name="Velazquez E."/>
        </authorList>
    </citation>
    <scope>NUCLEOTIDE SEQUENCE [LARGE SCALE GENOMIC DNA]</scope>
    <source>
        <strain evidence="1 2">1040</strain>
    </source>
</reference>
<organism evidence="1 2">
    <name type="scientific">Bradyrhizobium pachyrhizi</name>
    <dbReference type="NCBI Taxonomy" id="280333"/>
    <lineage>
        <taxon>Bacteria</taxon>
        <taxon>Pseudomonadati</taxon>
        <taxon>Pseudomonadota</taxon>
        <taxon>Alphaproteobacteria</taxon>
        <taxon>Hyphomicrobiales</taxon>
        <taxon>Nitrobacteraceae</taxon>
        <taxon>Bradyrhizobium</taxon>
    </lineage>
</organism>
<protein>
    <submittedName>
        <fullName evidence="1">Uncharacterized protein</fullName>
    </submittedName>
</protein>
<evidence type="ECO:0000313" key="2">
    <source>
        <dbReference type="Proteomes" id="UP000436468"/>
    </source>
</evidence>
<dbReference type="RefSeq" id="WP_157348586.1">
    <property type="nucleotide sequence ID" value="NZ_WQNF01000053.1"/>
</dbReference>
<comment type="caution">
    <text evidence="1">The sequence shown here is derived from an EMBL/GenBank/DDBJ whole genome shotgun (WGS) entry which is preliminary data.</text>
</comment>